<dbReference type="CDD" id="cd06257">
    <property type="entry name" value="DnaJ"/>
    <property type="match status" value="1"/>
</dbReference>
<dbReference type="Gene3D" id="1.10.287.110">
    <property type="entry name" value="DnaJ domain"/>
    <property type="match status" value="1"/>
</dbReference>
<reference evidence="8 9" key="2">
    <citation type="submission" date="2019-01" db="EMBL/GenBank/DDBJ databases">
        <title>The decoding of complex shrimp genome reveals the adaptation for benthos swimmer, frequently molting mechanism and breeding impact on genome.</title>
        <authorList>
            <person name="Sun Y."/>
            <person name="Gao Y."/>
            <person name="Yu Y."/>
        </authorList>
    </citation>
    <scope>NUCLEOTIDE SEQUENCE [LARGE SCALE GENOMIC DNA]</scope>
    <source>
        <tissue evidence="8">Muscle</tissue>
    </source>
</reference>
<gene>
    <name evidence="8" type="ORF">C7M84_000427</name>
</gene>
<dbReference type="PRINTS" id="PR00625">
    <property type="entry name" value="JDOMAIN"/>
</dbReference>
<dbReference type="Pfam" id="PF00226">
    <property type="entry name" value="DnaJ"/>
    <property type="match status" value="1"/>
</dbReference>
<name>A0A3R7PBD8_PENVA</name>
<dbReference type="STRING" id="6689.A0A3R7PBD8"/>
<keyword evidence="5" id="KW-0143">Chaperone</keyword>
<keyword evidence="2" id="KW-0812">Transmembrane</keyword>
<feature type="domain" description="J" evidence="7">
    <location>
        <begin position="74"/>
        <end position="142"/>
    </location>
</feature>
<keyword evidence="9" id="KW-1185">Reference proteome</keyword>
<dbReference type="AlphaFoldDB" id="A0A3R7PBD8"/>
<dbReference type="InterPro" id="IPR044632">
    <property type="entry name" value="DNAJC25-like"/>
</dbReference>
<evidence type="ECO:0000313" key="8">
    <source>
        <dbReference type="EMBL" id="ROT80829.1"/>
    </source>
</evidence>
<dbReference type="PANTHER" id="PTHR44176">
    <property type="entry name" value="DNAJ HOMOLOG SUBFAMILY C MEMBER 25"/>
    <property type="match status" value="1"/>
</dbReference>
<dbReference type="GO" id="GO:0005789">
    <property type="term" value="C:endoplasmic reticulum membrane"/>
    <property type="evidence" value="ECO:0007669"/>
    <property type="project" value="TreeGrafter"/>
</dbReference>
<dbReference type="PROSITE" id="PS00636">
    <property type="entry name" value="DNAJ_1"/>
    <property type="match status" value="1"/>
</dbReference>
<dbReference type="SMART" id="SM00271">
    <property type="entry name" value="DnaJ"/>
    <property type="match status" value="1"/>
</dbReference>
<keyword evidence="3" id="KW-1133">Transmembrane helix</keyword>
<evidence type="ECO:0000256" key="1">
    <source>
        <dbReference type="ARBA" id="ARBA00004141"/>
    </source>
</evidence>
<keyword evidence="4" id="KW-0472">Membrane</keyword>
<evidence type="ECO:0000313" key="9">
    <source>
        <dbReference type="Proteomes" id="UP000283509"/>
    </source>
</evidence>
<dbReference type="InterPro" id="IPR018253">
    <property type="entry name" value="DnaJ_domain_CS"/>
</dbReference>
<dbReference type="PANTHER" id="PTHR44176:SF1">
    <property type="entry name" value="DNAJ HOMOLOG SUBFAMILY C MEMBER 25"/>
    <property type="match status" value="1"/>
</dbReference>
<dbReference type="GO" id="GO:0006457">
    <property type="term" value="P:protein folding"/>
    <property type="evidence" value="ECO:0007669"/>
    <property type="project" value="InterPro"/>
</dbReference>
<evidence type="ECO:0000256" key="3">
    <source>
        <dbReference type="ARBA" id="ARBA00022989"/>
    </source>
</evidence>
<evidence type="ECO:0000256" key="6">
    <source>
        <dbReference type="ARBA" id="ARBA00024193"/>
    </source>
</evidence>
<dbReference type="PROSITE" id="PS50076">
    <property type="entry name" value="DNAJ_2"/>
    <property type="match status" value="1"/>
</dbReference>
<evidence type="ECO:0000256" key="2">
    <source>
        <dbReference type="ARBA" id="ARBA00022692"/>
    </source>
</evidence>
<dbReference type="InterPro" id="IPR036869">
    <property type="entry name" value="J_dom_sf"/>
</dbReference>
<protein>
    <submittedName>
        <fullName evidence="8">DnaJ-like dnj-2</fullName>
    </submittedName>
</protein>
<evidence type="ECO:0000256" key="4">
    <source>
        <dbReference type="ARBA" id="ARBA00023136"/>
    </source>
</evidence>
<evidence type="ECO:0000256" key="5">
    <source>
        <dbReference type="ARBA" id="ARBA00023186"/>
    </source>
</evidence>
<comment type="caution">
    <text evidence="8">The sequence shown here is derived from an EMBL/GenBank/DDBJ whole genome shotgun (WGS) entry which is preliminary data.</text>
</comment>
<sequence length="377" mass="45413">MVFQLPHIYKRPRQKATWQQRNVATPLAVDAVTLSRRPTAEEEAMLWVLLLYLSCIVLQPSSAYVEDYYCGEHNCYELLELTRDATKQEIKRAFRSVASKTHPDKFQDPEEKRVAEERFQLLSTAYDILRDDEAREDYDYMLDHPEQFYQNVYRAWRRRMAPHVDVRIVLAVTISCISLVQYYNGWTKYEEAIKHFSTVPKYRIHAMEIAKKEGMLITDKKKLKGMSKDQIREQEEKVIRQVIEKKMDIRGVYAKPTYRDILWVQLVLLPYWTFQYISWYARWVWKFGILREEYGDEEKLYIIRKNMGMSGGQFDSLDEEIKLQYLDMELWVKEKFKAWKEERDMEWRVKMASSGRYKSYRRHLKNNGPGRIYFDDS</sequence>
<dbReference type="Proteomes" id="UP000283509">
    <property type="component" value="Unassembled WGS sequence"/>
</dbReference>
<proteinExistence type="inferred from homology"/>
<dbReference type="InterPro" id="IPR001623">
    <property type="entry name" value="DnaJ_domain"/>
</dbReference>
<comment type="similarity">
    <text evidence="6">Belongs to the DNAJC25 family.</text>
</comment>
<dbReference type="OrthoDB" id="270167at2759"/>
<dbReference type="EMBL" id="QCYY01001061">
    <property type="protein sequence ID" value="ROT80829.1"/>
    <property type="molecule type" value="Genomic_DNA"/>
</dbReference>
<accession>A0A3R7PBD8</accession>
<evidence type="ECO:0000259" key="7">
    <source>
        <dbReference type="PROSITE" id="PS50076"/>
    </source>
</evidence>
<organism evidence="8 9">
    <name type="scientific">Penaeus vannamei</name>
    <name type="common">Whiteleg shrimp</name>
    <name type="synonym">Litopenaeus vannamei</name>
    <dbReference type="NCBI Taxonomy" id="6689"/>
    <lineage>
        <taxon>Eukaryota</taxon>
        <taxon>Metazoa</taxon>
        <taxon>Ecdysozoa</taxon>
        <taxon>Arthropoda</taxon>
        <taxon>Crustacea</taxon>
        <taxon>Multicrustacea</taxon>
        <taxon>Malacostraca</taxon>
        <taxon>Eumalacostraca</taxon>
        <taxon>Eucarida</taxon>
        <taxon>Decapoda</taxon>
        <taxon>Dendrobranchiata</taxon>
        <taxon>Penaeoidea</taxon>
        <taxon>Penaeidae</taxon>
        <taxon>Penaeus</taxon>
    </lineage>
</organism>
<reference evidence="8 9" key="1">
    <citation type="submission" date="2018-04" db="EMBL/GenBank/DDBJ databases">
        <authorList>
            <person name="Zhang X."/>
            <person name="Yuan J."/>
            <person name="Li F."/>
            <person name="Xiang J."/>
        </authorList>
    </citation>
    <scope>NUCLEOTIDE SEQUENCE [LARGE SCALE GENOMIC DNA]</scope>
    <source>
        <tissue evidence="8">Muscle</tissue>
    </source>
</reference>
<comment type="subcellular location">
    <subcellularLocation>
        <location evidence="1">Membrane</location>
        <topology evidence="1">Multi-pass membrane protein</topology>
    </subcellularLocation>
</comment>
<dbReference type="SUPFAM" id="SSF46565">
    <property type="entry name" value="Chaperone J-domain"/>
    <property type="match status" value="1"/>
</dbReference>